<name>H8L5F8_FRAAD</name>
<dbReference type="Proteomes" id="UP000005234">
    <property type="component" value="Chromosome"/>
</dbReference>
<dbReference type="AlphaFoldDB" id="H8L5F8"/>
<evidence type="ECO:0000313" key="2">
    <source>
        <dbReference type="Proteomes" id="UP000005234"/>
    </source>
</evidence>
<dbReference type="InterPro" id="IPR038314">
    <property type="entry name" value="T6SS_sf"/>
</dbReference>
<dbReference type="KEGG" id="fau:Fraau_1321"/>
<organism evidence="1 2">
    <name type="scientific">Frateuria aurantia (strain ATCC 33424 / DSM 6220 / KCTC 2777 / LMG 1558 / NBRC 3245 / NCIMB 13370)</name>
    <name type="common">Acetobacter aurantius</name>
    <dbReference type="NCBI Taxonomy" id="767434"/>
    <lineage>
        <taxon>Bacteria</taxon>
        <taxon>Pseudomonadati</taxon>
        <taxon>Pseudomonadota</taxon>
        <taxon>Gammaproteobacteria</taxon>
        <taxon>Lysobacterales</taxon>
        <taxon>Rhodanobacteraceae</taxon>
        <taxon>Frateuria</taxon>
    </lineage>
</organism>
<accession>H8L5F8</accession>
<dbReference type="Pfam" id="PF16695">
    <property type="entry name" value="Tai4"/>
    <property type="match status" value="1"/>
</dbReference>
<protein>
    <submittedName>
        <fullName evidence="1">Uncharacterized protein</fullName>
    </submittedName>
</protein>
<dbReference type="Gene3D" id="1.20.120.1620">
    <property type="match status" value="1"/>
</dbReference>
<keyword evidence="2" id="KW-1185">Reference proteome</keyword>
<sequence length="171" mass="18918">MSRSQRRSWVAAGAYSPGPMTCPLAWICLLSIMAFCPARLVALPPATASSTATSPPAEQGGGQNFKDMVLAMCIAEAYRHEAQPAKDAGRSAEMLRQSAHDAKPATKREIFLLIDEYLQRDYFDPITAWQVHGLRFDLMKCLDLYHSEALEHVTQAQVDPPGLMASQPERR</sequence>
<dbReference type="InterPro" id="IPR032032">
    <property type="entry name" value="Tai4"/>
</dbReference>
<proteinExistence type="predicted"/>
<reference evidence="1" key="1">
    <citation type="submission" date="2012-02" db="EMBL/GenBank/DDBJ databases">
        <title>The complete genome of Frateuria aurantia DSM 6220.</title>
        <authorList>
            <consortium name="US DOE Joint Genome Institute (JGI-PGF)"/>
            <person name="Lucas S."/>
            <person name="Copeland A."/>
            <person name="Lapidus A."/>
            <person name="Glavina del Rio T."/>
            <person name="Dalin E."/>
            <person name="Tice H."/>
            <person name="Bruce D."/>
            <person name="Goodwin L."/>
            <person name="Pitluck S."/>
            <person name="Peters L."/>
            <person name="Ovchinnikova G."/>
            <person name="Teshima H."/>
            <person name="Kyrpides N."/>
            <person name="Mavromatis K."/>
            <person name="Ivanova N."/>
            <person name="Brettin T."/>
            <person name="Detter J.C."/>
            <person name="Han C."/>
            <person name="Larimer F."/>
            <person name="Land M."/>
            <person name="Hauser L."/>
            <person name="Markowitz V."/>
            <person name="Cheng J.-F."/>
            <person name="Hugenholtz P."/>
            <person name="Woyke T."/>
            <person name="Wu D."/>
            <person name="Brambilla E."/>
            <person name="Klenk H.-P."/>
            <person name="Eisen J.A."/>
        </authorList>
    </citation>
    <scope>NUCLEOTIDE SEQUENCE</scope>
    <source>
        <strain evidence="1">DSM 6220</strain>
    </source>
</reference>
<gene>
    <name evidence="1" type="ordered locus">Fraau_1321</name>
</gene>
<dbReference type="EMBL" id="CP003350">
    <property type="protein sequence ID" value="AFC85759.1"/>
    <property type="molecule type" value="Genomic_DNA"/>
</dbReference>
<evidence type="ECO:0000313" key="1">
    <source>
        <dbReference type="EMBL" id="AFC85759.1"/>
    </source>
</evidence>
<dbReference type="RefSeq" id="WP_014402765.1">
    <property type="nucleotide sequence ID" value="NC_017033.1"/>
</dbReference>
<dbReference type="HOGENOM" id="CLU_133167_0_0_6"/>
<dbReference type="STRING" id="767434.Fraau_1321"/>